<name>A0AAJ0DMX5_9PEZI</name>
<feature type="region of interest" description="Disordered" evidence="1">
    <location>
        <begin position="266"/>
        <end position="358"/>
    </location>
</feature>
<evidence type="ECO:0000256" key="1">
    <source>
        <dbReference type="SAM" id="MobiDB-lite"/>
    </source>
</evidence>
<dbReference type="GO" id="GO:0006886">
    <property type="term" value="P:intracellular protein transport"/>
    <property type="evidence" value="ECO:0007669"/>
    <property type="project" value="TreeGrafter"/>
</dbReference>
<organism evidence="3 4">
    <name type="scientific">Extremus antarcticus</name>
    <dbReference type="NCBI Taxonomy" id="702011"/>
    <lineage>
        <taxon>Eukaryota</taxon>
        <taxon>Fungi</taxon>
        <taxon>Dikarya</taxon>
        <taxon>Ascomycota</taxon>
        <taxon>Pezizomycotina</taxon>
        <taxon>Dothideomycetes</taxon>
        <taxon>Dothideomycetidae</taxon>
        <taxon>Mycosphaerellales</taxon>
        <taxon>Extremaceae</taxon>
        <taxon>Extremus</taxon>
    </lineage>
</organism>
<feature type="compositionally biased region" description="Basic and acidic residues" evidence="1">
    <location>
        <begin position="490"/>
        <end position="501"/>
    </location>
</feature>
<feature type="compositionally biased region" description="Low complexity" evidence="1">
    <location>
        <begin position="277"/>
        <end position="293"/>
    </location>
</feature>
<evidence type="ECO:0000313" key="3">
    <source>
        <dbReference type="EMBL" id="KAK3053244.1"/>
    </source>
</evidence>
<dbReference type="AlphaFoldDB" id="A0AAJ0DMX5"/>
<protein>
    <recommendedName>
        <fullName evidence="2">TUG ubiquitin-like domain-containing protein</fullName>
    </recommendedName>
</protein>
<dbReference type="InterPro" id="IPR029071">
    <property type="entry name" value="Ubiquitin-like_domsf"/>
</dbReference>
<feature type="compositionally biased region" description="Basic and acidic residues" evidence="1">
    <location>
        <begin position="316"/>
        <end position="328"/>
    </location>
</feature>
<feature type="region of interest" description="Disordered" evidence="1">
    <location>
        <begin position="476"/>
        <end position="501"/>
    </location>
</feature>
<dbReference type="PANTHER" id="PTHR46467">
    <property type="entry name" value="TETHER CONTAINING UBX DOMAIN FOR GLUT4"/>
    <property type="match status" value="1"/>
</dbReference>
<dbReference type="GO" id="GO:0005634">
    <property type="term" value="C:nucleus"/>
    <property type="evidence" value="ECO:0007669"/>
    <property type="project" value="TreeGrafter"/>
</dbReference>
<feature type="compositionally biased region" description="Basic and acidic residues" evidence="1">
    <location>
        <begin position="343"/>
        <end position="358"/>
    </location>
</feature>
<dbReference type="GO" id="GO:0005737">
    <property type="term" value="C:cytoplasm"/>
    <property type="evidence" value="ECO:0007669"/>
    <property type="project" value="TreeGrafter"/>
</dbReference>
<keyword evidence="4" id="KW-1185">Reference proteome</keyword>
<reference evidence="3" key="1">
    <citation type="submission" date="2023-04" db="EMBL/GenBank/DDBJ databases">
        <title>Black Yeasts Isolated from many extreme environments.</title>
        <authorList>
            <person name="Coleine C."/>
            <person name="Stajich J.E."/>
            <person name="Selbmann L."/>
        </authorList>
    </citation>
    <scope>NUCLEOTIDE SEQUENCE</scope>
    <source>
        <strain evidence="3">CCFEE 5312</strain>
    </source>
</reference>
<feature type="compositionally biased region" description="Polar residues" evidence="1">
    <location>
        <begin position="116"/>
        <end position="130"/>
    </location>
</feature>
<dbReference type="GO" id="GO:0012506">
    <property type="term" value="C:vesicle membrane"/>
    <property type="evidence" value="ECO:0007669"/>
    <property type="project" value="TreeGrafter"/>
</dbReference>
<feature type="region of interest" description="Disordered" evidence="1">
    <location>
        <begin position="116"/>
        <end position="136"/>
    </location>
</feature>
<gene>
    <name evidence="3" type="ORF">LTR09_005870</name>
</gene>
<comment type="caution">
    <text evidence="3">The sequence shown here is derived from an EMBL/GenBank/DDBJ whole genome shotgun (WGS) entry which is preliminary data.</text>
</comment>
<dbReference type="Pfam" id="PF11470">
    <property type="entry name" value="TUG-UBL1"/>
    <property type="match status" value="1"/>
</dbReference>
<evidence type="ECO:0000313" key="4">
    <source>
        <dbReference type="Proteomes" id="UP001271007"/>
    </source>
</evidence>
<evidence type="ECO:0000259" key="2">
    <source>
        <dbReference type="Pfam" id="PF11470"/>
    </source>
</evidence>
<dbReference type="CDD" id="cd16105">
    <property type="entry name" value="Ubl_ASPSCR1_like"/>
    <property type="match status" value="1"/>
</dbReference>
<dbReference type="EMBL" id="JAWDJX010000017">
    <property type="protein sequence ID" value="KAK3053244.1"/>
    <property type="molecule type" value="Genomic_DNA"/>
</dbReference>
<dbReference type="Proteomes" id="UP001271007">
    <property type="component" value="Unassembled WGS sequence"/>
</dbReference>
<proteinExistence type="predicted"/>
<dbReference type="SUPFAM" id="SSF54236">
    <property type="entry name" value="Ubiquitin-like"/>
    <property type="match status" value="2"/>
</dbReference>
<dbReference type="InterPro" id="IPR021569">
    <property type="entry name" value="TUG-UBL1"/>
</dbReference>
<dbReference type="Gene3D" id="3.10.20.90">
    <property type="entry name" value="Phosphatidylinositol 3-kinase Catalytic Subunit, Chain A, domain 1"/>
    <property type="match status" value="1"/>
</dbReference>
<dbReference type="CDD" id="cd01767">
    <property type="entry name" value="UBX"/>
    <property type="match status" value="1"/>
</dbReference>
<dbReference type="PANTHER" id="PTHR46467:SF1">
    <property type="entry name" value="TETHER CONTAINING UBX DOMAIN FOR GLUT4"/>
    <property type="match status" value="1"/>
</dbReference>
<sequence length="516" mass="55819">MASLIWVVDSSFKRTQIKVSPGKYMREVLEESCKSRKLNPEGYTLKTQNNKAIDLSQPFRLSGLSAGAKLQLVQASKSPGVLPDAEGGGRLEDKFPSNTSLWLVLRKYEDAVAGSPSQKLNLTQRGSPSGDSGAGRLNYEQPCLHLMGRNMENFAELQKTFAQLGLNGGNVLIRLTFKATDTPLEEAMEDFTKYFSSLDGGSVGSTASQVAEGVHVNETMQSIPDANAENAAIPEEGAAKQEPSEDMAMSEGTTAPIIENDVIASSSTTYPEPPHNSETTPSSPPATTTPSNTLNGISVYRPPSSSTPAAALQPDDPSHFEPTVDHAKSHQANLQASGRNKRLPSDKELAEQEAERQQRVATVQSVVVRVRYPDQSQIETTVFASETTADLYAKVMDTLAAAPEPFELKFSGNKGHEVLPKSSSKRLVKDLGFKGRVLVTLVWTAETSAKAQQGPSLKEEYRRHATDLKVELVAQQAQGESAHKQAMQKPEVKGGEGKKGMDVEAKMKKFLGFGKK</sequence>
<feature type="domain" description="TUG ubiquitin-like" evidence="2">
    <location>
        <begin position="8"/>
        <end position="72"/>
    </location>
</feature>
<accession>A0AAJ0DMX5</accession>